<proteinExistence type="inferred from homology"/>
<evidence type="ECO:0000313" key="9">
    <source>
        <dbReference type="Proteomes" id="UP000235584"/>
    </source>
</evidence>
<protein>
    <recommendedName>
        <fullName evidence="7">Glutamate-1-semialdehyde 2,1-aminomutase</fullName>
        <shortName evidence="7">GSA</shortName>
        <ecNumber evidence="7">5.4.3.8</ecNumber>
    </recommendedName>
    <alternativeName>
        <fullName evidence="7">Glutamate-1-semialdehyde aminotransferase</fullName>
        <shortName evidence="7">GSA-AT</shortName>
    </alternativeName>
</protein>
<dbReference type="RefSeq" id="WP_102243948.1">
    <property type="nucleotide sequence ID" value="NZ_CP025704.1"/>
</dbReference>
<evidence type="ECO:0000256" key="7">
    <source>
        <dbReference type="HAMAP-Rule" id="MF_00375"/>
    </source>
</evidence>
<dbReference type="CDD" id="cd00610">
    <property type="entry name" value="OAT_like"/>
    <property type="match status" value="1"/>
</dbReference>
<evidence type="ECO:0000256" key="5">
    <source>
        <dbReference type="ARBA" id="ARBA00023235"/>
    </source>
</evidence>
<sequence length="425" mass="46549">MSNIQSDLFSKSKTLVPGGVHSPVRSFKGLHTTPRFFKRAEGAYIYDVEDKKYVDFCMSFGPLILGHRHPKVEKALHEGLERGWSYGACEPYSLELAEFLLSKLPHVEQLRFVNSGTEAVMTALRLARGVTGRNKIIKFNGCYHGHVDSMLIKAGSGLAGEAEASSAGVPEGVAHDTLILELGDTEGLKQCFIDHKDQIAAIIIEPLPANNGLMVQPKEFLQFLRDITTANKALLIFDEVISGFRVAFGGMAEVTGIKPDIVTLGKIIGGGLPVGAIGASKFIMEHLAPIGKVYQAGTLSANPLAMVGGLSTLKEMTPESYKKIEEQTKKITTLLANWMKTYNNGQFNMFQITTYSSLFWIVPKENVTKIADIPANLTENFNKLFEVLLDRGIYLAPNAYEVGFVSLAHDDTVVADIAKRLDIKL</sequence>
<comment type="similarity">
    <text evidence="3 7">Belongs to the class-III pyridoxal-phosphate-dependent aminotransferase family. HemL subfamily.</text>
</comment>
<dbReference type="InterPro" id="IPR004639">
    <property type="entry name" value="4pyrrol_synth_GluAld_NH2Trfase"/>
</dbReference>
<reference evidence="8 9" key="1">
    <citation type="submission" date="2018-01" db="EMBL/GenBank/DDBJ databases">
        <title>Complete genome sequence of Bacteriovorax stolpii DSM12778.</title>
        <authorList>
            <person name="Tang B."/>
            <person name="Chang J."/>
        </authorList>
    </citation>
    <scope>NUCLEOTIDE SEQUENCE [LARGE SCALE GENOMIC DNA]</scope>
    <source>
        <strain evidence="8 9">DSM 12778</strain>
    </source>
</reference>
<dbReference type="InterPro" id="IPR015422">
    <property type="entry name" value="PyrdxlP-dep_Trfase_small"/>
</dbReference>
<keyword evidence="8" id="KW-0032">Aminotransferase</keyword>
<dbReference type="GO" id="GO:0006782">
    <property type="term" value="P:protoporphyrinogen IX biosynthetic process"/>
    <property type="evidence" value="ECO:0007669"/>
    <property type="project" value="UniProtKB-UniRule"/>
</dbReference>
<accession>A0A2K9NT46</accession>
<dbReference type="InterPro" id="IPR005814">
    <property type="entry name" value="Aminotrans_3"/>
</dbReference>
<dbReference type="PANTHER" id="PTHR43713:SF3">
    <property type="entry name" value="GLUTAMATE-1-SEMIALDEHYDE 2,1-AMINOMUTASE 1, CHLOROPLASTIC-RELATED"/>
    <property type="match status" value="1"/>
</dbReference>
<dbReference type="GO" id="GO:0008483">
    <property type="term" value="F:transaminase activity"/>
    <property type="evidence" value="ECO:0007669"/>
    <property type="project" value="UniProtKB-KW"/>
</dbReference>
<dbReference type="FunFam" id="3.40.640.10:FF:000021">
    <property type="entry name" value="Glutamate-1-semialdehyde 2,1-aminomutase"/>
    <property type="match status" value="1"/>
</dbReference>
<dbReference type="Gene3D" id="3.90.1150.10">
    <property type="entry name" value="Aspartate Aminotransferase, domain 1"/>
    <property type="match status" value="1"/>
</dbReference>
<organism evidence="8 9">
    <name type="scientific">Bacteriovorax stolpii</name>
    <name type="common">Bdellovibrio stolpii</name>
    <dbReference type="NCBI Taxonomy" id="960"/>
    <lineage>
        <taxon>Bacteria</taxon>
        <taxon>Pseudomonadati</taxon>
        <taxon>Bdellovibrionota</taxon>
        <taxon>Bacteriovoracia</taxon>
        <taxon>Bacteriovoracales</taxon>
        <taxon>Bacteriovoracaceae</taxon>
        <taxon>Bacteriovorax</taxon>
    </lineage>
</organism>
<keyword evidence="7" id="KW-0963">Cytoplasm</keyword>
<dbReference type="Proteomes" id="UP000235584">
    <property type="component" value="Chromosome"/>
</dbReference>
<feature type="modified residue" description="N6-(pyridoxal phosphate)lysine" evidence="7">
    <location>
        <position position="266"/>
    </location>
</feature>
<dbReference type="Gene3D" id="3.40.640.10">
    <property type="entry name" value="Type I PLP-dependent aspartate aminotransferase-like (Major domain)"/>
    <property type="match status" value="1"/>
</dbReference>
<dbReference type="AlphaFoldDB" id="A0A2K9NT46"/>
<dbReference type="InterPro" id="IPR049704">
    <property type="entry name" value="Aminotrans_3_PPA_site"/>
</dbReference>
<dbReference type="OrthoDB" id="5288442at2"/>
<dbReference type="PROSITE" id="PS00600">
    <property type="entry name" value="AA_TRANSFER_CLASS_3"/>
    <property type="match status" value="1"/>
</dbReference>
<dbReference type="KEGG" id="bsto:C0V70_11200"/>
<dbReference type="EMBL" id="CP025704">
    <property type="protein sequence ID" value="AUN98657.1"/>
    <property type="molecule type" value="Genomic_DNA"/>
</dbReference>
<keyword evidence="9" id="KW-1185">Reference proteome</keyword>
<evidence type="ECO:0000313" key="8">
    <source>
        <dbReference type="EMBL" id="AUN98657.1"/>
    </source>
</evidence>
<evidence type="ECO:0000256" key="4">
    <source>
        <dbReference type="ARBA" id="ARBA00022898"/>
    </source>
</evidence>
<dbReference type="GO" id="GO:0005737">
    <property type="term" value="C:cytoplasm"/>
    <property type="evidence" value="ECO:0007669"/>
    <property type="project" value="UniProtKB-SubCell"/>
</dbReference>
<evidence type="ECO:0000256" key="3">
    <source>
        <dbReference type="ARBA" id="ARBA00008981"/>
    </source>
</evidence>
<dbReference type="UniPathway" id="UPA00251">
    <property type="reaction ID" value="UER00317"/>
</dbReference>
<comment type="cofactor">
    <cofactor evidence="1 7">
        <name>pyridoxal 5'-phosphate</name>
        <dbReference type="ChEBI" id="CHEBI:597326"/>
    </cofactor>
</comment>
<comment type="subunit">
    <text evidence="7">Homodimer.</text>
</comment>
<keyword evidence="8" id="KW-0808">Transferase</keyword>
<dbReference type="PANTHER" id="PTHR43713">
    <property type="entry name" value="GLUTAMATE-1-SEMIALDEHYDE 2,1-AMINOMUTASE"/>
    <property type="match status" value="1"/>
</dbReference>
<dbReference type="InterPro" id="IPR015421">
    <property type="entry name" value="PyrdxlP-dep_Trfase_major"/>
</dbReference>
<comment type="subcellular location">
    <subcellularLocation>
        <location evidence="7">Cytoplasm</location>
    </subcellularLocation>
</comment>
<keyword evidence="5 7" id="KW-0413">Isomerase</keyword>
<dbReference type="NCBIfam" id="NF000818">
    <property type="entry name" value="PRK00062.1"/>
    <property type="match status" value="1"/>
</dbReference>
<keyword evidence="6 7" id="KW-0627">Porphyrin biosynthesis</keyword>
<comment type="catalytic activity">
    <reaction evidence="7">
        <text>(S)-4-amino-5-oxopentanoate = 5-aminolevulinate</text>
        <dbReference type="Rhea" id="RHEA:14265"/>
        <dbReference type="ChEBI" id="CHEBI:57501"/>
        <dbReference type="ChEBI" id="CHEBI:356416"/>
        <dbReference type="EC" id="5.4.3.8"/>
    </reaction>
</comment>
<dbReference type="Pfam" id="PF00202">
    <property type="entry name" value="Aminotran_3"/>
    <property type="match status" value="1"/>
</dbReference>
<dbReference type="HAMAP" id="MF_00375">
    <property type="entry name" value="HemL_aminotrans_3"/>
    <property type="match status" value="1"/>
</dbReference>
<comment type="pathway">
    <text evidence="2">Porphyrin-containing compound metabolism; protoporphyrin-IX biosynthesis; 5-aminolevulinate from L-glutamyl-tRNA(Glu): step 2/2.</text>
</comment>
<gene>
    <name evidence="7" type="primary">hemL</name>
    <name evidence="8" type="ORF">C0V70_11200</name>
</gene>
<evidence type="ECO:0000256" key="1">
    <source>
        <dbReference type="ARBA" id="ARBA00001933"/>
    </source>
</evidence>
<dbReference type="GO" id="GO:0030170">
    <property type="term" value="F:pyridoxal phosphate binding"/>
    <property type="evidence" value="ECO:0007669"/>
    <property type="project" value="InterPro"/>
</dbReference>
<dbReference type="EC" id="5.4.3.8" evidence="7"/>
<dbReference type="InterPro" id="IPR015424">
    <property type="entry name" value="PyrdxlP-dep_Trfase"/>
</dbReference>
<keyword evidence="4 7" id="KW-0663">Pyridoxal phosphate</keyword>
<dbReference type="GO" id="GO:0042286">
    <property type="term" value="F:glutamate-1-semialdehyde 2,1-aminomutase activity"/>
    <property type="evidence" value="ECO:0007669"/>
    <property type="project" value="UniProtKB-UniRule"/>
</dbReference>
<evidence type="ECO:0000256" key="2">
    <source>
        <dbReference type="ARBA" id="ARBA00004819"/>
    </source>
</evidence>
<dbReference type="SUPFAM" id="SSF53383">
    <property type="entry name" value="PLP-dependent transferases"/>
    <property type="match status" value="1"/>
</dbReference>
<evidence type="ECO:0000256" key="6">
    <source>
        <dbReference type="ARBA" id="ARBA00023244"/>
    </source>
</evidence>
<name>A0A2K9NT46_BACTC</name>